<accession>A0ABT1NEA7</accession>
<evidence type="ECO:0000313" key="5">
    <source>
        <dbReference type="Proteomes" id="UP001651880"/>
    </source>
</evidence>
<sequence length="356" mass="39057">MGNNLIAELIKAIWTYMAEVKEIKIMEVCGTHTQSIAKYGISSVLPPGIKLLSGPGCPICVAPASFIDDAVRLMMMDNVIVATFGDMVRVKGTETSLDNSRTKDKKPAVVYSPLEALEIAENNRDRTVVFLAVGFETTAPAIAAMIRHAEEKSIHNINVLTSIRLMPPILEIVLEKHDGELGGMICPGHVATVMGEEYFRFLPDKHDICSVISGFDAADILGAIYLIVQSKCGDKKPELKNIYKRCVSFNGNEKAKSLMGEVFTASKGLWRGIGLVGDSALVLKERYMKYDAVYNFNLSPRDHEAAMECSCGDILMGKRSPGECRLFDSACSPANPYGPCMVSTEGSCSVYYRYRR</sequence>
<comment type="caution">
    <text evidence="4">The sequence shown here is derived from an EMBL/GenBank/DDBJ whole genome shotgun (WGS) entry which is preliminary data.</text>
</comment>
<dbReference type="Gene3D" id="3.40.50.11750">
    <property type="entry name" value="HypD, alpha/beta domain 1"/>
    <property type="match status" value="2"/>
</dbReference>
<keyword evidence="3" id="KW-0408">Iron</keyword>
<gene>
    <name evidence="4" type="primary">hypD</name>
    <name evidence="4" type="ORF">LJD61_08535</name>
</gene>
<dbReference type="PANTHER" id="PTHR30149:SF0">
    <property type="entry name" value="HYDROGENASE MATURATION FACTOR HYPD"/>
    <property type="match status" value="1"/>
</dbReference>
<organism evidence="4 5">
    <name type="scientific">Lutispora saccharofermentans</name>
    <dbReference type="NCBI Taxonomy" id="3024236"/>
    <lineage>
        <taxon>Bacteria</taxon>
        <taxon>Bacillati</taxon>
        <taxon>Bacillota</taxon>
        <taxon>Clostridia</taxon>
        <taxon>Lutisporales</taxon>
        <taxon>Lutisporaceae</taxon>
        <taxon>Lutispora</taxon>
    </lineage>
</organism>
<dbReference type="InterPro" id="IPR042243">
    <property type="entry name" value="HypD_1"/>
</dbReference>
<comment type="similarity">
    <text evidence="1">Belongs to the HypD family.</text>
</comment>
<reference evidence="4 5" key="1">
    <citation type="submission" date="2021-10" db="EMBL/GenBank/DDBJ databases">
        <title>Lutispora strain m25 sp. nov., a thermophilic, non-spore-forming bacterium isolated from a lab-scale methanogenic bioreactor digesting anaerobic sludge.</title>
        <authorList>
            <person name="El Houari A."/>
            <person name="Mcdonald J."/>
        </authorList>
    </citation>
    <scope>NUCLEOTIDE SEQUENCE [LARGE SCALE GENOMIC DNA]</scope>
    <source>
        <strain evidence="5">m25</strain>
    </source>
</reference>
<dbReference type="RefSeq" id="WP_255227112.1">
    <property type="nucleotide sequence ID" value="NZ_JAJEKE010000006.1"/>
</dbReference>
<evidence type="ECO:0000256" key="2">
    <source>
        <dbReference type="ARBA" id="ARBA00022723"/>
    </source>
</evidence>
<name>A0ABT1NEA7_9FIRM</name>
<protein>
    <submittedName>
        <fullName evidence="4">Hydrogenase formation protein HypD</fullName>
    </submittedName>
</protein>
<keyword evidence="2" id="KW-0479">Metal-binding</keyword>
<dbReference type="NCBIfam" id="TIGR00075">
    <property type="entry name" value="hypD"/>
    <property type="match status" value="1"/>
</dbReference>
<dbReference type="Proteomes" id="UP001651880">
    <property type="component" value="Unassembled WGS sequence"/>
</dbReference>
<evidence type="ECO:0000313" key="4">
    <source>
        <dbReference type="EMBL" id="MCQ1529598.1"/>
    </source>
</evidence>
<dbReference type="PANTHER" id="PTHR30149">
    <property type="entry name" value="HYDROGENASE PROTEIN ASSEMBLY PROTEIN HYPD"/>
    <property type="match status" value="1"/>
</dbReference>
<dbReference type="EMBL" id="JAJEKE010000006">
    <property type="protein sequence ID" value="MCQ1529598.1"/>
    <property type="molecule type" value="Genomic_DNA"/>
</dbReference>
<dbReference type="Gene3D" id="6.10.20.100">
    <property type="match status" value="1"/>
</dbReference>
<proteinExistence type="inferred from homology"/>
<evidence type="ECO:0000256" key="1">
    <source>
        <dbReference type="ARBA" id="ARBA00007888"/>
    </source>
</evidence>
<dbReference type="InterPro" id="IPR042244">
    <property type="entry name" value="HypD_2_sf"/>
</dbReference>
<keyword evidence="5" id="KW-1185">Reference proteome</keyword>
<dbReference type="InterPro" id="IPR002780">
    <property type="entry name" value="Hyd_form_HypD"/>
</dbReference>
<dbReference type="PIRSF" id="PIRSF005622">
    <property type="entry name" value="Hydrgn_mat_hypD"/>
    <property type="match status" value="1"/>
</dbReference>
<evidence type="ECO:0000256" key="3">
    <source>
        <dbReference type="ARBA" id="ARBA00023004"/>
    </source>
</evidence>
<dbReference type="Pfam" id="PF01924">
    <property type="entry name" value="HypD"/>
    <property type="match status" value="1"/>
</dbReference>